<organism evidence="3 4">
    <name type="scientific">Streptomyces phaeochromogenes</name>
    <dbReference type="NCBI Taxonomy" id="1923"/>
    <lineage>
        <taxon>Bacteria</taxon>
        <taxon>Bacillati</taxon>
        <taxon>Actinomycetota</taxon>
        <taxon>Actinomycetes</taxon>
        <taxon>Kitasatosporales</taxon>
        <taxon>Streptomycetaceae</taxon>
        <taxon>Streptomyces</taxon>
        <taxon>Streptomyces phaeochromogenes group</taxon>
    </lineage>
</organism>
<feature type="transmembrane region" description="Helical" evidence="2">
    <location>
        <begin position="160"/>
        <end position="179"/>
    </location>
</feature>
<evidence type="ECO:0000313" key="4">
    <source>
        <dbReference type="Proteomes" id="UP001340816"/>
    </source>
</evidence>
<reference evidence="3 4" key="1">
    <citation type="submission" date="2022-10" db="EMBL/GenBank/DDBJ databases">
        <title>The complete genomes of actinobacterial strains from the NBC collection.</title>
        <authorList>
            <person name="Joergensen T.S."/>
            <person name="Alvarez Arevalo M."/>
            <person name="Sterndorff E.B."/>
            <person name="Faurdal D."/>
            <person name="Vuksanovic O."/>
            <person name="Mourched A.-S."/>
            <person name="Charusanti P."/>
            <person name="Shaw S."/>
            <person name="Blin K."/>
            <person name="Weber T."/>
        </authorList>
    </citation>
    <scope>NUCLEOTIDE SEQUENCE [LARGE SCALE GENOMIC DNA]</scope>
    <source>
        <strain evidence="3 4">NBC 01752</strain>
    </source>
</reference>
<feature type="compositionally biased region" description="Basic and acidic residues" evidence="1">
    <location>
        <begin position="222"/>
        <end position="237"/>
    </location>
</feature>
<feature type="region of interest" description="Disordered" evidence="1">
    <location>
        <begin position="359"/>
        <end position="402"/>
    </location>
</feature>
<keyword evidence="4" id="KW-1185">Reference proteome</keyword>
<dbReference type="RefSeq" id="WP_326729681.1">
    <property type="nucleotide sequence ID" value="NZ_CP108134.1"/>
</dbReference>
<feature type="compositionally biased region" description="Low complexity" evidence="1">
    <location>
        <begin position="57"/>
        <end position="78"/>
    </location>
</feature>
<dbReference type="Proteomes" id="UP001340816">
    <property type="component" value="Chromosome"/>
</dbReference>
<sequence length="444" mass="43129">MSAKDDRARHDEYGRGYSDDNEHDQHAGNGIVNHGPSGNSGPEESGVSDTDGRSADRPSGASPRSSSPSGTPGQSDPSVHSTRSAQSTSSVHPDAEAAGPESGDSGGFDTDGLTLGALGSDELALRRLLHEAVEEIEPTDGTLDHLRRAVPARRARKRQAVVGMAAAALFIGTAVPALIHVSNSTGPNADPSIAANASQTQGGTNEGKQGGTGGGSGGSSGKDNDKDKGDKTDKPDKGGGSNGGTAGTQPSASAANVPACTSLQLGSASGSAGSPDASGAVYGTFRVTNVSAASCTVSGDGSVALAAQGAASQSAIGTALHATGDAAAGLPDQSTYSAALVLPPGSAYQVEFAWVPSSTCPTTGDTGGGEPSPDPTPTGSTGDSGGTASEGTSGVSSQLMKEDGAADGSVVVSYSAEGGGPTVSTTVSNACAGTVYRTGVLAGS</sequence>
<proteinExistence type="predicted"/>
<feature type="compositionally biased region" description="Polar residues" evidence="1">
    <location>
        <begin position="79"/>
        <end position="91"/>
    </location>
</feature>
<accession>A0ABZ1HE42</accession>
<dbReference type="EMBL" id="CP109135">
    <property type="protein sequence ID" value="WSD16872.1"/>
    <property type="molecule type" value="Genomic_DNA"/>
</dbReference>
<feature type="region of interest" description="Disordered" evidence="1">
    <location>
        <begin position="189"/>
        <end position="255"/>
    </location>
</feature>
<evidence type="ECO:0000256" key="1">
    <source>
        <dbReference type="SAM" id="MobiDB-lite"/>
    </source>
</evidence>
<keyword evidence="2" id="KW-0472">Membrane</keyword>
<feature type="compositionally biased region" description="Low complexity" evidence="1">
    <location>
        <begin position="35"/>
        <end position="48"/>
    </location>
</feature>
<evidence type="ECO:0008006" key="5">
    <source>
        <dbReference type="Google" id="ProtNLM"/>
    </source>
</evidence>
<feature type="region of interest" description="Disordered" evidence="1">
    <location>
        <begin position="1"/>
        <end position="113"/>
    </location>
</feature>
<evidence type="ECO:0000256" key="2">
    <source>
        <dbReference type="SAM" id="Phobius"/>
    </source>
</evidence>
<name>A0ABZ1HE42_STRPH</name>
<feature type="compositionally biased region" description="Low complexity" evidence="1">
    <location>
        <begin position="377"/>
        <end position="397"/>
    </location>
</feature>
<keyword evidence="2" id="KW-1133">Transmembrane helix</keyword>
<feature type="compositionally biased region" description="Basic and acidic residues" evidence="1">
    <location>
        <begin position="1"/>
        <end position="26"/>
    </location>
</feature>
<feature type="compositionally biased region" description="Gly residues" evidence="1">
    <location>
        <begin position="204"/>
        <end position="220"/>
    </location>
</feature>
<keyword evidence="2" id="KW-0812">Transmembrane</keyword>
<gene>
    <name evidence="3" type="ORF">OHB35_28505</name>
</gene>
<protein>
    <recommendedName>
        <fullName evidence="5">DUF4232 domain-containing protein</fullName>
    </recommendedName>
</protein>
<evidence type="ECO:0000313" key="3">
    <source>
        <dbReference type="EMBL" id="WSD16872.1"/>
    </source>
</evidence>